<dbReference type="Proteomes" id="UP001066276">
    <property type="component" value="Chromosome 5"/>
</dbReference>
<feature type="region of interest" description="Disordered" evidence="1">
    <location>
        <begin position="1"/>
        <end position="138"/>
    </location>
</feature>
<dbReference type="AlphaFoldDB" id="A0AAV7S2R6"/>
<evidence type="ECO:0000313" key="2">
    <source>
        <dbReference type="EMBL" id="KAJ1157323.1"/>
    </source>
</evidence>
<keyword evidence="3" id="KW-1185">Reference proteome</keyword>
<evidence type="ECO:0000256" key="1">
    <source>
        <dbReference type="SAM" id="MobiDB-lite"/>
    </source>
</evidence>
<gene>
    <name evidence="2" type="ORF">NDU88_010037</name>
</gene>
<protein>
    <submittedName>
        <fullName evidence="2">Uncharacterized protein</fullName>
    </submittedName>
</protein>
<proteinExistence type="predicted"/>
<organism evidence="2 3">
    <name type="scientific">Pleurodeles waltl</name>
    <name type="common">Iberian ribbed newt</name>
    <dbReference type="NCBI Taxonomy" id="8319"/>
    <lineage>
        <taxon>Eukaryota</taxon>
        <taxon>Metazoa</taxon>
        <taxon>Chordata</taxon>
        <taxon>Craniata</taxon>
        <taxon>Vertebrata</taxon>
        <taxon>Euteleostomi</taxon>
        <taxon>Amphibia</taxon>
        <taxon>Batrachia</taxon>
        <taxon>Caudata</taxon>
        <taxon>Salamandroidea</taxon>
        <taxon>Salamandridae</taxon>
        <taxon>Pleurodelinae</taxon>
        <taxon>Pleurodeles</taxon>
    </lineage>
</organism>
<dbReference type="EMBL" id="JANPWB010000009">
    <property type="protein sequence ID" value="KAJ1157323.1"/>
    <property type="molecule type" value="Genomic_DNA"/>
</dbReference>
<accession>A0AAV7S2R6</accession>
<name>A0AAV7S2R6_PLEWA</name>
<evidence type="ECO:0000313" key="3">
    <source>
        <dbReference type="Proteomes" id="UP001066276"/>
    </source>
</evidence>
<sequence>MRPPAESQPAGNKAGHRCSFAEPDFATQLFSSRPPAESQPAGNKVSGASPLSPLVPRGRSVDHPGPGPPTRQGRSAVWLQSNPVLRCPVRSRARSAPGPPRQGSAQSPTKAGRCSQKGAGEALQLSGSPQCRQSPGAPITPCCQALLT</sequence>
<comment type="caution">
    <text evidence="2">The sequence shown here is derived from an EMBL/GenBank/DDBJ whole genome shotgun (WGS) entry which is preliminary data.</text>
</comment>
<reference evidence="2" key="1">
    <citation type="journal article" date="2022" name="bioRxiv">
        <title>Sequencing and chromosome-scale assembly of the giantPleurodeles waltlgenome.</title>
        <authorList>
            <person name="Brown T."/>
            <person name="Elewa A."/>
            <person name="Iarovenko S."/>
            <person name="Subramanian E."/>
            <person name="Araus A.J."/>
            <person name="Petzold A."/>
            <person name="Susuki M."/>
            <person name="Suzuki K.-i.T."/>
            <person name="Hayashi T."/>
            <person name="Toyoda A."/>
            <person name="Oliveira C."/>
            <person name="Osipova E."/>
            <person name="Leigh N.D."/>
            <person name="Simon A."/>
            <person name="Yun M.H."/>
        </authorList>
    </citation>
    <scope>NUCLEOTIDE SEQUENCE</scope>
    <source>
        <strain evidence="2">20211129_DDA</strain>
        <tissue evidence="2">Liver</tissue>
    </source>
</reference>